<dbReference type="PANTHER" id="PTHR12137">
    <property type="entry name" value="CARBOHYDRATE SULFOTRANSFERASE"/>
    <property type="match status" value="1"/>
</dbReference>
<reference evidence="9" key="1">
    <citation type="submission" date="2023-09" db="EMBL/GenBank/DDBJ databases">
        <authorList>
            <person name="Li S."/>
            <person name="Li X."/>
            <person name="Zhang C."/>
            <person name="Zhao Z."/>
        </authorList>
    </citation>
    <scope>NUCLEOTIDE SEQUENCE [LARGE SCALE GENOMIC DNA]</scope>
    <source>
        <strain evidence="9">SQ149</strain>
    </source>
</reference>
<evidence type="ECO:0000256" key="6">
    <source>
        <dbReference type="ARBA" id="ARBA00023136"/>
    </source>
</evidence>
<dbReference type="InterPro" id="IPR018011">
    <property type="entry name" value="Carb_sulfotrans_8-10"/>
</dbReference>
<keyword evidence="3" id="KW-0812">Transmembrane</keyword>
<gene>
    <name evidence="8" type="ORF">RGQ13_03815</name>
</gene>
<evidence type="ECO:0000256" key="1">
    <source>
        <dbReference type="ARBA" id="ARBA00004323"/>
    </source>
</evidence>
<name>A0ABY9TW90_9GAMM</name>
<keyword evidence="6" id="KW-0472">Membrane</keyword>
<accession>A0ABY9TW90</accession>
<evidence type="ECO:0000313" key="9">
    <source>
        <dbReference type="Proteomes" id="UP001258994"/>
    </source>
</evidence>
<proteinExistence type="predicted"/>
<dbReference type="InterPro" id="IPR005331">
    <property type="entry name" value="Sulfotransferase"/>
</dbReference>
<evidence type="ECO:0000313" key="8">
    <source>
        <dbReference type="EMBL" id="WNC73122.1"/>
    </source>
</evidence>
<dbReference type="EMBL" id="CP134145">
    <property type="protein sequence ID" value="WNC73122.1"/>
    <property type="molecule type" value="Genomic_DNA"/>
</dbReference>
<dbReference type="RefSeq" id="WP_348392234.1">
    <property type="nucleotide sequence ID" value="NZ_CP134145.1"/>
</dbReference>
<evidence type="ECO:0000256" key="3">
    <source>
        <dbReference type="ARBA" id="ARBA00022692"/>
    </source>
</evidence>
<evidence type="ECO:0000256" key="7">
    <source>
        <dbReference type="ARBA" id="ARBA00023180"/>
    </source>
</evidence>
<evidence type="ECO:0000256" key="5">
    <source>
        <dbReference type="ARBA" id="ARBA00023034"/>
    </source>
</evidence>
<organism evidence="8 9">
    <name type="scientific">Thalassotalea psychrophila</name>
    <dbReference type="NCBI Taxonomy" id="3065647"/>
    <lineage>
        <taxon>Bacteria</taxon>
        <taxon>Pseudomonadati</taxon>
        <taxon>Pseudomonadota</taxon>
        <taxon>Gammaproteobacteria</taxon>
        <taxon>Alteromonadales</taxon>
        <taxon>Colwelliaceae</taxon>
        <taxon>Thalassotalea</taxon>
    </lineage>
</organism>
<evidence type="ECO:0000256" key="4">
    <source>
        <dbReference type="ARBA" id="ARBA00022989"/>
    </source>
</evidence>
<protein>
    <submittedName>
        <fullName evidence="8">Sulfotransferase family 2 domain-containing protein</fullName>
    </submittedName>
</protein>
<dbReference type="CDD" id="cd00030">
    <property type="entry name" value="C2"/>
    <property type="match status" value="1"/>
</dbReference>
<keyword evidence="2" id="KW-0808">Transferase</keyword>
<evidence type="ECO:0000256" key="2">
    <source>
        <dbReference type="ARBA" id="ARBA00022679"/>
    </source>
</evidence>
<keyword evidence="4" id="KW-1133">Transmembrane helix</keyword>
<dbReference type="PANTHER" id="PTHR12137:SF54">
    <property type="entry name" value="CARBOHYDRATE SULFOTRANSFERASE"/>
    <property type="match status" value="1"/>
</dbReference>
<keyword evidence="9" id="KW-1185">Reference proteome</keyword>
<dbReference type="Proteomes" id="UP001258994">
    <property type="component" value="Chromosome"/>
</dbReference>
<comment type="subcellular location">
    <subcellularLocation>
        <location evidence="1">Golgi apparatus membrane</location>
        <topology evidence="1">Single-pass type II membrane protein</topology>
    </subcellularLocation>
</comment>
<sequence>MFIRHAINFFNRWSPFNYRFREVATFLHLRSSIHGKQYFVSDKLKLVYVPVAKAGNTSIKQMILRAEGIPESEFNDPSNPYLVHGKKSLKHYSRKKWDNKWNEYFLFSVVREPTDRFISAHYNKFKDHSKISKQGFEFKKHLNGIFKLDMSALELIDTIKNIPNRMLNVHIVPQNFWIYKHHNCNPKIYKLEKINQLFEDLNSKGFNIEMKQENESKSKPTREIDSKLKEKVLKRYKEDYDKFNY</sequence>
<dbReference type="Pfam" id="PF03567">
    <property type="entry name" value="Sulfotransfer_2"/>
    <property type="match status" value="1"/>
</dbReference>
<keyword evidence="7" id="KW-0325">Glycoprotein</keyword>
<keyword evidence="5" id="KW-0333">Golgi apparatus</keyword>